<feature type="binding site" evidence="13">
    <location>
        <begin position="212"/>
        <end position="213"/>
    </location>
    <ligand>
        <name>1-deoxy-D-xylulose 5-phosphate</name>
        <dbReference type="ChEBI" id="CHEBI:57792"/>
    </ligand>
</feature>
<comment type="subunit">
    <text evidence="12 13">Homotetramer. Forms heterodimers with either ThiH or ThiS.</text>
</comment>
<evidence type="ECO:0000256" key="6">
    <source>
        <dbReference type="ARBA" id="ARBA00022490"/>
    </source>
</evidence>
<dbReference type="UniPathway" id="UPA00060"/>
<proteinExistence type="inferred from homology"/>
<accession>A0A2M9ZCR4</accession>
<feature type="active site" description="Schiff-base intermediate with DXP" evidence="13">
    <location>
        <position position="103"/>
    </location>
</feature>
<evidence type="ECO:0000259" key="14">
    <source>
        <dbReference type="Pfam" id="PF05690"/>
    </source>
</evidence>
<comment type="caution">
    <text evidence="15">The sequence shown here is derived from an EMBL/GenBank/DDBJ whole genome shotgun (WGS) entry which is preliminary data.</text>
</comment>
<dbReference type="AlphaFoldDB" id="A0A2M9ZCR4"/>
<feature type="binding site" evidence="13">
    <location>
        <begin position="190"/>
        <end position="191"/>
    </location>
    <ligand>
        <name>1-deoxy-D-xylulose 5-phosphate</name>
        <dbReference type="ChEBI" id="CHEBI:57792"/>
    </ligand>
</feature>
<feature type="binding site" evidence="13">
    <location>
        <position position="164"/>
    </location>
    <ligand>
        <name>1-deoxy-D-xylulose 5-phosphate</name>
        <dbReference type="ChEBI" id="CHEBI:57792"/>
    </ligand>
</feature>
<evidence type="ECO:0000256" key="2">
    <source>
        <dbReference type="ARBA" id="ARBA00004496"/>
    </source>
</evidence>
<sequence>MEAKNFQDPLIIGGRIFRSRLFLGTGKFPSGQSLADAIRLSETEVVTVALRRVDMESSEDDILSRIDRENILLLPNTSGARNAEEAVRLARLSRELGGGDWLKLEVTPDPVYLLPDPVETLKAAEILVKEGFHILPYINADPILCKHLEEIGCVTVMPLGSPIGTNQGIRTRANLEIIIEQSNVPVVVDAGLGQPSHAAEAMEMGADAVLVNTAIAIASDPGRIAYAFRLATEAGRISYKNGAGRKASLRTARASSPLTGFLEEETR</sequence>
<dbReference type="InterPro" id="IPR013785">
    <property type="entry name" value="Aldolase_TIM"/>
</dbReference>
<evidence type="ECO:0000313" key="15">
    <source>
        <dbReference type="EMBL" id="PJZ66213.1"/>
    </source>
</evidence>
<keyword evidence="7 13" id="KW-0808">Transferase</keyword>
<dbReference type="EMBL" id="NPDT01000002">
    <property type="protein sequence ID" value="PJZ66213.1"/>
    <property type="molecule type" value="Genomic_DNA"/>
</dbReference>
<keyword evidence="6 13" id="KW-0963">Cytoplasm</keyword>
<evidence type="ECO:0000256" key="9">
    <source>
        <dbReference type="ARBA" id="ARBA00023270"/>
    </source>
</evidence>
<dbReference type="GO" id="GO:0009229">
    <property type="term" value="P:thiamine diphosphate biosynthetic process"/>
    <property type="evidence" value="ECO:0007669"/>
    <property type="project" value="UniProtKB-UniRule"/>
</dbReference>
<dbReference type="FunFam" id="3.20.20.70:FF:000049">
    <property type="entry name" value="Thiazole synthase"/>
    <property type="match status" value="1"/>
</dbReference>
<dbReference type="RefSeq" id="WP_100758459.1">
    <property type="nucleotide sequence ID" value="NZ_NPDT01000002.1"/>
</dbReference>
<dbReference type="Pfam" id="PF05690">
    <property type="entry name" value="ThiG"/>
    <property type="match status" value="1"/>
</dbReference>
<keyword evidence="8 13" id="KW-0784">Thiamine biosynthesis</keyword>
<evidence type="ECO:0000256" key="10">
    <source>
        <dbReference type="ARBA" id="ARBA00049897"/>
    </source>
</evidence>
<evidence type="ECO:0000256" key="7">
    <source>
        <dbReference type="ARBA" id="ARBA00022679"/>
    </source>
</evidence>
<dbReference type="Gene3D" id="3.20.20.70">
    <property type="entry name" value="Aldolase class I"/>
    <property type="match status" value="1"/>
</dbReference>
<feature type="domain" description="Thiazole synthase ThiG" evidence="14">
    <location>
        <begin position="12"/>
        <end position="257"/>
    </location>
</feature>
<dbReference type="EC" id="2.8.1.10" evidence="4 13"/>
<dbReference type="GO" id="GO:0005737">
    <property type="term" value="C:cytoplasm"/>
    <property type="evidence" value="ECO:0007669"/>
    <property type="project" value="UniProtKB-SubCell"/>
</dbReference>
<dbReference type="CDD" id="cd04728">
    <property type="entry name" value="ThiG"/>
    <property type="match status" value="1"/>
</dbReference>
<evidence type="ECO:0000256" key="5">
    <source>
        <dbReference type="ARBA" id="ARBA00019753"/>
    </source>
</evidence>
<dbReference type="InterPro" id="IPR008867">
    <property type="entry name" value="ThiG"/>
</dbReference>
<comment type="catalytic activity">
    <reaction evidence="10 13">
        <text>[ThiS sulfur-carrier protein]-C-terminal-Gly-aminoethanethioate + 2-iminoacetate + 1-deoxy-D-xylulose 5-phosphate = [ThiS sulfur-carrier protein]-C-terminal Gly-Gly + 2-[(2R,5Z)-2-carboxy-4-methylthiazol-5(2H)-ylidene]ethyl phosphate + 2 H2O + H(+)</text>
        <dbReference type="Rhea" id="RHEA:26297"/>
        <dbReference type="Rhea" id="RHEA-COMP:12909"/>
        <dbReference type="Rhea" id="RHEA-COMP:19908"/>
        <dbReference type="ChEBI" id="CHEBI:15377"/>
        <dbReference type="ChEBI" id="CHEBI:15378"/>
        <dbReference type="ChEBI" id="CHEBI:57792"/>
        <dbReference type="ChEBI" id="CHEBI:62899"/>
        <dbReference type="ChEBI" id="CHEBI:77846"/>
        <dbReference type="ChEBI" id="CHEBI:90778"/>
        <dbReference type="ChEBI" id="CHEBI:232372"/>
        <dbReference type="EC" id="2.8.1.10"/>
    </reaction>
</comment>
<dbReference type="PANTHER" id="PTHR34266:SF2">
    <property type="entry name" value="THIAZOLE SYNTHASE"/>
    <property type="match status" value="1"/>
</dbReference>
<keyword evidence="9 13" id="KW-0704">Schiff base</keyword>
<evidence type="ECO:0000256" key="3">
    <source>
        <dbReference type="ARBA" id="ARBA00004948"/>
    </source>
</evidence>
<reference evidence="15 16" key="1">
    <citation type="submission" date="2017-07" db="EMBL/GenBank/DDBJ databases">
        <title>Leptospira spp. isolated from tropical soils.</title>
        <authorList>
            <person name="Thibeaux R."/>
            <person name="Iraola G."/>
            <person name="Ferres I."/>
            <person name="Bierque E."/>
            <person name="Girault D."/>
            <person name="Soupe-Gilbert M.-E."/>
            <person name="Picardeau M."/>
            <person name="Goarant C."/>
        </authorList>
    </citation>
    <scope>NUCLEOTIDE SEQUENCE [LARGE SCALE GENOMIC DNA]</scope>
    <source>
        <strain evidence="15 16">FH2-C-A2</strain>
    </source>
</reference>
<dbReference type="PANTHER" id="PTHR34266">
    <property type="entry name" value="THIAZOLE SYNTHASE"/>
    <property type="match status" value="1"/>
</dbReference>
<evidence type="ECO:0000256" key="11">
    <source>
        <dbReference type="ARBA" id="ARBA00060826"/>
    </source>
</evidence>
<dbReference type="GO" id="GO:1990107">
    <property type="term" value="F:thiazole synthase activity"/>
    <property type="evidence" value="ECO:0007669"/>
    <property type="project" value="UniProtKB-EC"/>
</dbReference>
<evidence type="ECO:0000256" key="4">
    <source>
        <dbReference type="ARBA" id="ARBA00011960"/>
    </source>
</evidence>
<evidence type="ECO:0000256" key="1">
    <source>
        <dbReference type="ARBA" id="ARBA00002834"/>
    </source>
</evidence>
<dbReference type="HAMAP" id="MF_00443">
    <property type="entry name" value="ThiG"/>
    <property type="match status" value="1"/>
</dbReference>
<organism evidence="15 16">
    <name type="scientific">Leptospira wolffii</name>
    <dbReference type="NCBI Taxonomy" id="409998"/>
    <lineage>
        <taxon>Bacteria</taxon>
        <taxon>Pseudomonadati</taxon>
        <taxon>Spirochaetota</taxon>
        <taxon>Spirochaetia</taxon>
        <taxon>Leptospirales</taxon>
        <taxon>Leptospiraceae</taxon>
        <taxon>Leptospira</taxon>
    </lineage>
</organism>
<evidence type="ECO:0000256" key="12">
    <source>
        <dbReference type="ARBA" id="ARBA00062692"/>
    </source>
</evidence>
<gene>
    <name evidence="13" type="primary">thiG</name>
    <name evidence="15" type="ORF">CH371_07955</name>
</gene>
<dbReference type="SUPFAM" id="SSF110399">
    <property type="entry name" value="ThiG-like"/>
    <property type="match status" value="1"/>
</dbReference>
<evidence type="ECO:0000256" key="8">
    <source>
        <dbReference type="ARBA" id="ARBA00022977"/>
    </source>
</evidence>
<protein>
    <recommendedName>
        <fullName evidence="5 13">Thiazole synthase</fullName>
        <ecNumber evidence="4 13">2.8.1.10</ecNumber>
    </recommendedName>
</protein>
<comment type="subcellular location">
    <subcellularLocation>
        <location evidence="2 13">Cytoplasm</location>
    </subcellularLocation>
</comment>
<comment type="pathway">
    <text evidence="3 13">Cofactor biosynthesis; thiamine diphosphate biosynthesis.</text>
</comment>
<evidence type="ECO:0000256" key="13">
    <source>
        <dbReference type="HAMAP-Rule" id="MF_00443"/>
    </source>
</evidence>
<name>A0A2M9ZCR4_9LEPT</name>
<comment type="similarity">
    <text evidence="11 13">Belongs to the ThiG family.</text>
</comment>
<dbReference type="Proteomes" id="UP000231912">
    <property type="component" value="Unassembled WGS sequence"/>
</dbReference>
<evidence type="ECO:0000313" key="16">
    <source>
        <dbReference type="Proteomes" id="UP000231912"/>
    </source>
</evidence>
<dbReference type="InterPro" id="IPR033983">
    <property type="entry name" value="Thiazole_synthase_ThiG"/>
</dbReference>
<comment type="function">
    <text evidence="1 13">Catalyzes the rearrangement of 1-deoxy-D-xylulose 5-phosphate (DXP) to produce the thiazole phosphate moiety of thiamine. Sulfur is provided by the thiocarboxylate moiety of the carrier protein ThiS. In vitro, sulfur can be provided by H(2)S.</text>
</comment>